<protein>
    <submittedName>
        <fullName evidence="1">Uncharacterized protein</fullName>
    </submittedName>
</protein>
<organism evidence="1 2">
    <name type="scientific">Candidatus Desulfatibia vada</name>
    <dbReference type="NCBI Taxonomy" id="2841696"/>
    <lineage>
        <taxon>Bacteria</taxon>
        <taxon>Pseudomonadati</taxon>
        <taxon>Thermodesulfobacteriota</taxon>
        <taxon>Desulfobacteria</taxon>
        <taxon>Desulfobacterales</taxon>
        <taxon>Desulfobacterales incertae sedis</taxon>
        <taxon>Candidatus Desulfatibia</taxon>
    </lineage>
</organism>
<dbReference type="EMBL" id="JACNIG010000109">
    <property type="protein sequence ID" value="MBC8431078.1"/>
    <property type="molecule type" value="Genomic_DNA"/>
</dbReference>
<comment type="caution">
    <text evidence="1">The sequence shown here is derived from an EMBL/GenBank/DDBJ whole genome shotgun (WGS) entry which is preliminary data.</text>
</comment>
<name>A0A8J6TPL1_9BACT</name>
<accession>A0A8J6TPL1</accession>
<proteinExistence type="predicted"/>
<dbReference type="Proteomes" id="UP000605201">
    <property type="component" value="Unassembled WGS sequence"/>
</dbReference>
<dbReference type="AlphaFoldDB" id="A0A8J6TPL1"/>
<evidence type="ECO:0000313" key="1">
    <source>
        <dbReference type="EMBL" id="MBC8431078.1"/>
    </source>
</evidence>
<evidence type="ECO:0000313" key="2">
    <source>
        <dbReference type="Proteomes" id="UP000605201"/>
    </source>
</evidence>
<reference evidence="1 2" key="1">
    <citation type="submission" date="2020-08" db="EMBL/GenBank/DDBJ databases">
        <title>Bridging the membrane lipid divide: bacteria of the FCB group superphylum have the potential to synthesize archaeal ether lipids.</title>
        <authorList>
            <person name="Villanueva L."/>
            <person name="Von Meijenfeldt F.A.B."/>
            <person name="Westbye A.B."/>
            <person name="Yadav S."/>
            <person name="Hopmans E.C."/>
            <person name="Dutilh B.E."/>
            <person name="Sinninghe Damste J.S."/>
        </authorList>
    </citation>
    <scope>NUCLEOTIDE SEQUENCE [LARGE SCALE GENOMIC DNA]</scope>
    <source>
        <strain evidence="1">NIOZ-UU17</strain>
    </source>
</reference>
<gene>
    <name evidence="1" type="ORF">H8D96_04090</name>
</gene>
<sequence>MSLTALTLSLFFVFVSETPANEVSGYVAVQGRFFPHPPLDPEQESKDGSIAAQPEYYHEWENGSSFTFVPFARLDSADSERTHFDIRELNYLHLADAWELRVGIGKVFWGTTEFVHLVDIINQTDGVESTDGEEKLGQPMVHLSIPRDWGVLDLFVLPYFRERTFPGRNGRPRLATVVDTDNARYESSDEEHHTDLAARYSHTIGDWDFGIYHFNGTGREPTLIPGLDSSGQPVLIPFYEQINQTGLDLQLVAGQWLWKLEAIYRTGRSENFFAGTGGFEYTLVGIAETSLDLGLLVEGAYDERGSRATTYFENDVMFGLRLTLNDAASSELLAGFSRDLEGSSSALSLEASRRFGDNWLLSIEARTFLGLPEDDLFYSLRDDGFIQLELAYYF</sequence>